<feature type="transmembrane region" description="Helical" evidence="1">
    <location>
        <begin position="94"/>
        <end position="113"/>
    </location>
</feature>
<evidence type="ECO:0000256" key="1">
    <source>
        <dbReference type="SAM" id="Phobius"/>
    </source>
</evidence>
<evidence type="ECO:0000313" key="2">
    <source>
        <dbReference type="EMBL" id="PQJ53198.1"/>
    </source>
</evidence>
<proteinExistence type="predicted"/>
<dbReference type="Pfam" id="PF11391">
    <property type="entry name" value="DUF2798"/>
    <property type="match status" value="2"/>
</dbReference>
<dbReference type="OrthoDB" id="7871259at2"/>
<dbReference type="EMBL" id="MSCH01000003">
    <property type="protein sequence ID" value="PQJ53198.1"/>
    <property type="molecule type" value="Genomic_DNA"/>
</dbReference>
<keyword evidence="3" id="KW-1185">Reference proteome</keyword>
<keyword evidence="1" id="KW-0472">Membrane</keyword>
<feature type="transmembrane region" description="Helical" evidence="1">
    <location>
        <begin position="55"/>
        <end position="82"/>
    </location>
</feature>
<protein>
    <recommendedName>
        <fullName evidence="4">DUF2798 domain-containing protein</fullName>
    </recommendedName>
</protein>
<dbReference type="AlphaFoldDB" id="A0A2S7UTZ2"/>
<dbReference type="RefSeq" id="WP_105051677.1">
    <property type="nucleotide sequence ID" value="NZ_BMYG01000003.1"/>
</dbReference>
<feature type="transmembrane region" description="Helical" evidence="1">
    <location>
        <begin position="133"/>
        <end position="152"/>
    </location>
</feature>
<feature type="transmembrane region" description="Helical" evidence="1">
    <location>
        <begin position="22"/>
        <end position="43"/>
    </location>
</feature>
<dbReference type="InterPro" id="IPR021529">
    <property type="entry name" value="DUF2798"/>
</dbReference>
<gene>
    <name evidence="2" type="ORF">BTO11_05645</name>
</gene>
<evidence type="ECO:0000313" key="3">
    <source>
        <dbReference type="Proteomes" id="UP000239007"/>
    </source>
</evidence>
<comment type="caution">
    <text evidence="2">The sequence shown here is derived from an EMBL/GenBank/DDBJ whole genome shotgun (WGS) entry which is preliminary data.</text>
</comment>
<organism evidence="2 3">
    <name type="scientific">Psychrosphaera saromensis</name>
    <dbReference type="NCBI Taxonomy" id="716813"/>
    <lineage>
        <taxon>Bacteria</taxon>
        <taxon>Pseudomonadati</taxon>
        <taxon>Pseudomonadota</taxon>
        <taxon>Gammaproteobacteria</taxon>
        <taxon>Alteromonadales</taxon>
        <taxon>Pseudoalteromonadaceae</taxon>
        <taxon>Psychrosphaera</taxon>
    </lineage>
</organism>
<reference evidence="2 3" key="1">
    <citation type="submission" date="2016-12" db="EMBL/GenBank/DDBJ databases">
        <title>Diversity of luminous bacteria.</title>
        <authorList>
            <person name="Yoshizawa S."/>
            <person name="Kogure K."/>
        </authorList>
    </citation>
    <scope>NUCLEOTIDE SEQUENCE [LARGE SCALE GENOMIC DNA]</scope>
    <source>
        <strain evidence="2 3">SA4-48</strain>
    </source>
</reference>
<sequence>MPLSTQALTISAPITRPLYQKILLLVLIMTVIGGSLTGVMTYFTLGVTDTFMSDWLQAFVTAVCLMIPAGFTFMMFLNFAVGKLLPEISEIKKNMLIGIIMALFMEAVMAIGSAATNVGFSDLELFSDVWLQAYLTALPLGMLIAVIMTLTLKPKIQRFMAS</sequence>
<name>A0A2S7UTZ2_9GAMM</name>
<keyword evidence="1" id="KW-0812">Transmembrane</keyword>
<keyword evidence="1" id="KW-1133">Transmembrane helix</keyword>
<evidence type="ECO:0008006" key="4">
    <source>
        <dbReference type="Google" id="ProtNLM"/>
    </source>
</evidence>
<accession>A0A2S7UTZ2</accession>
<dbReference type="Proteomes" id="UP000239007">
    <property type="component" value="Unassembled WGS sequence"/>
</dbReference>